<dbReference type="GeneID" id="101497499"/>
<sequence>MTMSSSTNQSEEKELDMRRTANYKPNIWKHDFLQTLGTPYDKEEFAMQLNKLVAQVKCLFVKESDILHKLQLADWIQKLGLANHFGKEIDEFLQTIFVSHQNKKNFGDVQRLYFSALCFRFLRQHGYDVFPDRLSNYIDVKKGIVVEKDHLCFSDAKDIMELLEASHLGLEGEQILDELKKLATTWLKDCFTSSAINIKEFNVDVERVVHALELPSHWRVPWFGVKWHVKHFQTEKDMDPDLLELAKLNFNITQVKLQREVKELSRWWEKLGLKKDFNFSRNRLVESFMCATGVAFEPKYKSLRKWLTKVIILVLLIDDVYDIYASFEELKPFTTALIQRWDAKELELPEYMTICFNALQDVTNEIAYEIAGENNYNMVLPYLKKAWMEFCNALYVEAKWDKTGYIPSLEEYLSNAWITSSGPLILLHSYFATTYEFQLTDEIDNFSHIYQDLVYNVSLVIRLCNDLGTAEAESERGDTASSIACYMNENDVSEEEARKHIQDIINSAWKKINGQCSTRLVASMEPFLNQARNAARVAHTLYLNGDGFGIQDRDIKKHILSLLVEPF</sequence>
<dbReference type="eggNOG" id="ENOG502QUXA">
    <property type="taxonomic scope" value="Eukaryota"/>
</dbReference>
<feature type="domain" description="Terpene synthase metal-binding" evidence="6">
    <location>
        <begin position="270"/>
        <end position="511"/>
    </location>
</feature>
<dbReference type="CDD" id="cd00684">
    <property type="entry name" value="Terpene_cyclase_plant_C1"/>
    <property type="match status" value="1"/>
</dbReference>
<dbReference type="FunFam" id="1.10.600.10:FF:000007">
    <property type="entry name" value="Isoprene synthase, chloroplastic"/>
    <property type="match status" value="1"/>
</dbReference>
<dbReference type="Pfam" id="PF01397">
    <property type="entry name" value="Terpene_synth"/>
    <property type="match status" value="1"/>
</dbReference>
<dbReference type="PaxDb" id="3827-XP_004514558.1"/>
<evidence type="ECO:0000259" key="6">
    <source>
        <dbReference type="Pfam" id="PF03936"/>
    </source>
</evidence>
<keyword evidence="2" id="KW-0479">Metal-binding</keyword>
<evidence type="ECO:0000256" key="4">
    <source>
        <dbReference type="ARBA" id="ARBA00023239"/>
    </source>
</evidence>
<name>A0A1S2Z3U6_CICAR</name>
<accession>A0A1S2Z3U6</accession>
<dbReference type="SFLD" id="SFLDS00005">
    <property type="entry name" value="Isoprenoid_Synthase_Type_I"/>
    <property type="match status" value="1"/>
</dbReference>
<keyword evidence="7" id="KW-1185">Reference proteome</keyword>
<evidence type="ECO:0000313" key="7">
    <source>
        <dbReference type="Proteomes" id="UP000087171"/>
    </source>
</evidence>
<evidence type="ECO:0000256" key="1">
    <source>
        <dbReference type="ARBA" id="ARBA00001946"/>
    </source>
</evidence>
<gene>
    <name evidence="8" type="primary">LOC101497499</name>
</gene>
<dbReference type="PANTHER" id="PTHR31225:SF94">
    <property type="entry name" value="ALPHA-FARNESENE SYNTHASE"/>
    <property type="match status" value="1"/>
</dbReference>
<dbReference type="InterPro" id="IPR036965">
    <property type="entry name" value="Terpene_synth_N_sf"/>
</dbReference>
<organism evidence="7 8">
    <name type="scientific">Cicer arietinum</name>
    <name type="common">Chickpea</name>
    <name type="synonym">Garbanzo</name>
    <dbReference type="NCBI Taxonomy" id="3827"/>
    <lineage>
        <taxon>Eukaryota</taxon>
        <taxon>Viridiplantae</taxon>
        <taxon>Streptophyta</taxon>
        <taxon>Embryophyta</taxon>
        <taxon>Tracheophyta</taxon>
        <taxon>Spermatophyta</taxon>
        <taxon>Magnoliopsida</taxon>
        <taxon>eudicotyledons</taxon>
        <taxon>Gunneridae</taxon>
        <taxon>Pentapetalae</taxon>
        <taxon>rosids</taxon>
        <taxon>fabids</taxon>
        <taxon>Fabales</taxon>
        <taxon>Fabaceae</taxon>
        <taxon>Papilionoideae</taxon>
        <taxon>50 kb inversion clade</taxon>
        <taxon>NPAAA clade</taxon>
        <taxon>Hologalegina</taxon>
        <taxon>IRL clade</taxon>
        <taxon>Cicereae</taxon>
        <taxon>Cicer</taxon>
    </lineage>
</organism>
<evidence type="ECO:0000313" key="8">
    <source>
        <dbReference type="RefSeq" id="XP_004514558.1"/>
    </source>
</evidence>
<keyword evidence="4" id="KW-0456">Lyase</keyword>
<dbReference type="SUPFAM" id="SSF48239">
    <property type="entry name" value="Terpenoid cyclases/Protein prenyltransferases"/>
    <property type="match status" value="1"/>
</dbReference>
<dbReference type="PANTHER" id="PTHR31225">
    <property type="entry name" value="OS04G0344100 PROTEIN-RELATED"/>
    <property type="match status" value="1"/>
</dbReference>
<dbReference type="Gene3D" id="1.10.600.10">
    <property type="entry name" value="Farnesyl Diphosphate Synthase"/>
    <property type="match status" value="1"/>
</dbReference>
<dbReference type="InterPro" id="IPR050148">
    <property type="entry name" value="Terpene_synthase-like"/>
</dbReference>
<dbReference type="GO" id="GO:0010333">
    <property type="term" value="F:terpene synthase activity"/>
    <property type="evidence" value="ECO:0007669"/>
    <property type="project" value="InterPro"/>
</dbReference>
<reference evidence="8" key="1">
    <citation type="submission" date="2025-08" db="UniProtKB">
        <authorList>
            <consortium name="RefSeq"/>
        </authorList>
    </citation>
    <scope>IDENTIFICATION</scope>
    <source>
        <tissue evidence="8">Etiolated seedlings</tissue>
    </source>
</reference>
<dbReference type="InterPro" id="IPR005630">
    <property type="entry name" value="Terpene_synthase_metal-bd"/>
</dbReference>
<dbReference type="InterPro" id="IPR034741">
    <property type="entry name" value="Terpene_cyclase-like_1_C"/>
</dbReference>
<protein>
    <submittedName>
        <fullName evidence="8">LOW QUALITY PROTEIN: alpha-farnesene synthase-like</fullName>
    </submittedName>
</protein>
<dbReference type="SFLD" id="SFLDG01019">
    <property type="entry name" value="Terpene_Cyclase_Like_1_C_Termi"/>
    <property type="match status" value="1"/>
</dbReference>
<proteinExistence type="predicted"/>
<dbReference type="STRING" id="3827.A0A1S2Z3U6"/>
<dbReference type="Pfam" id="PF03936">
    <property type="entry name" value="Terpene_synth_C"/>
    <property type="match status" value="1"/>
</dbReference>
<evidence type="ECO:0000256" key="2">
    <source>
        <dbReference type="ARBA" id="ARBA00022723"/>
    </source>
</evidence>
<evidence type="ECO:0000256" key="3">
    <source>
        <dbReference type="ARBA" id="ARBA00022842"/>
    </source>
</evidence>
<dbReference type="SUPFAM" id="SSF48576">
    <property type="entry name" value="Terpenoid synthases"/>
    <property type="match status" value="1"/>
</dbReference>
<dbReference type="OrthoDB" id="1936865at2759"/>
<keyword evidence="3" id="KW-0460">Magnesium</keyword>
<dbReference type="GO" id="GO:0016102">
    <property type="term" value="P:diterpenoid biosynthetic process"/>
    <property type="evidence" value="ECO:0007669"/>
    <property type="project" value="InterPro"/>
</dbReference>
<dbReference type="GO" id="GO:0000287">
    <property type="term" value="F:magnesium ion binding"/>
    <property type="evidence" value="ECO:0007669"/>
    <property type="project" value="InterPro"/>
</dbReference>
<dbReference type="RefSeq" id="XP_004514558.1">
    <property type="nucleotide sequence ID" value="XM_004514501.2"/>
</dbReference>
<dbReference type="InterPro" id="IPR044814">
    <property type="entry name" value="Terpene_cyclase_plant_C1"/>
</dbReference>
<dbReference type="InterPro" id="IPR008949">
    <property type="entry name" value="Isoprenoid_synthase_dom_sf"/>
</dbReference>
<comment type="cofactor">
    <cofactor evidence="1">
        <name>Mg(2+)</name>
        <dbReference type="ChEBI" id="CHEBI:18420"/>
    </cofactor>
</comment>
<dbReference type="KEGG" id="cam:101497499"/>
<dbReference type="Proteomes" id="UP000087171">
    <property type="component" value="Unplaced"/>
</dbReference>
<evidence type="ECO:0000259" key="5">
    <source>
        <dbReference type="Pfam" id="PF01397"/>
    </source>
</evidence>
<feature type="domain" description="Terpene synthase N-terminal" evidence="5">
    <location>
        <begin position="27"/>
        <end position="198"/>
    </location>
</feature>
<dbReference type="Gene3D" id="1.50.10.130">
    <property type="entry name" value="Terpene synthase, N-terminal domain"/>
    <property type="match status" value="1"/>
</dbReference>
<dbReference type="AlphaFoldDB" id="A0A1S2Z3U6"/>
<dbReference type="InterPro" id="IPR008930">
    <property type="entry name" value="Terpenoid_cyclase/PrenylTrfase"/>
</dbReference>
<dbReference type="InterPro" id="IPR001906">
    <property type="entry name" value="Terpene_synth_N"/>
</dbReference>